<evidence type="ECO:0000256" key="7">
    <source>
        <dbReference type="ARBA" id="ARBA00042026"/>
    </source>
</evidence>
<comment type="catalytic activity">
    <reaction evidence="14">
        <text>resolvin D1 + NAD(+) = 17-oxoresolvin D1 + NADH + H(+)</text>
        <dbReference type="Rhea" id="RHEA:50128"/>
        <dbReference type="ChEBI" id="CHEBI:15378"/>
        <dbReference type="ChEBI" id="CHEBI:57540"/>
        <dbReference type="ChEBI" id="CHEBI:57945"/>
        <dbReference type="ChEBI" id="CHEBI:132079"/>
        <dbReference type="ChEBI" id="CHEBI:132081"/>
    </reaction>
    <physiologicalReaction direction="left-to-right" evidence="14">
        <dbReference type="Rhea" id="RHEA:50129"/>
    </physiologicalReaction>
</comment>
<evidence type="ECO:0000256" key="20">
    <source>
        <dbReference type="ARBA" id="ARBA00049151"/>
    </source>
</evidence>
<proteinExistence type="inferred from homology"/>
<dbReference type="FunFam" id="3.40.50.720:FF:000149">
    <property type="entry name" value="15-hydroxyprostaglandin dehydrogenase [NAD(+)]"/>
    <property type="match status" value="1"/>
</dbReference>
<evidence type="ECO:0000256" key="15">
    <source>
        <dbReference type="ARBA" id="ARBA00048393"/>
    </source>
</evidence>
<evidence type="ECO:0000256" key="3">
    <source>
        <dbReference type="ARBA" id="ARBA00038968"/>
    </source>
</evidence>
<evidence type="ECO:0000256" key="1">
    <source>
        <dbReference type="ARBA" id="ARBA00006484"/>
    </source>
</evidence>
<comment type="catalytic activity">
    <reaction evidence="18">
        <text>prostaglandin E2 + NAD(+) = 15-oxoprostaglandin E2 + NADH + H(+)</text>
        <dbReference type="Rhea" id="RHEA:11876"/>
        <dbReference type="ChEBI" id="CHEBI:15378"/>
        <dbReference type="ChEBI" id="CHEBI:57400"/>
        <dbReference type="ChEBI" id="CHEBI:57540"/>
        <dbReference type="ChEBI" id="CHEBI:57945"/>
        <dbReference type="ChEBI" id="CHEBI:606564"/>
        <dbReference type="EC" id="1.1.1.141"/>
    </reaction>
    <physiologicalReaction direction="left-to-right" evidence="18">
        <dbReference type="Rhea" id="RHEA:11877"/>
    </physiologicalReaction>
</comment>
<comment type="catalytic activity">
    <reaction evidence="12">
        <text>15-oxo-(5S,6R)-dihydroxy-(7E,9E,11Z)-eicosatrienoate + NADH + H(+) = (5S,6R,15S)-trihydroxy-(7E,9E,11Z)-eicosatrienoate + NAD(+)</text>
        <dbReference type="Rhea" id="RHEA:41596"/>
        <dbReference type="ChEBI" id="CHEBI:15378"/>
        <dbReference type="ChEBI" id="CHEBI:57540"/>
        <dbReference type="ChEBI" id="CHEBI:57945"/>
        <dbReference type="ChEBI" id="CHEBI:78325"/>
        <dbReference type="ChEBI" id="CHEBI:78329"/>
    </reaction>
    <physiologicalReaction direction="left-to-right" evidence="12">
        <dbReference type="Rhea" id="RHEA:41597"/>
    </physiologicalReaction>
</comment>
<evidence type="ECO:0000256" key="13">
    <source>
        <dbReference type="ARBA" id="ARBA00048144"/>
    </source>
</evidence>
<dbReference type="Gene3D" id="3.40.50.720">
    <property type="entry name" value="NAD(P)-binding Rossmann-like Domain"/>
    <property type="match status" value="1"/>
</dbReference>
<comment type="function">
    <text evidence="8">Catalyzes the NAD-dependent dehydrogenation (oxidation) of a broad array of hydroxylated polyunsaturated fatty acids (mainly eicosanoids and docosanoids, including prostaglandins, lipoxins and resolvins), yielding their corresponding keto (oxo) metabolites. Decreases the levels of the pro-proliferative prostaglandins such as prostaglandin E2 (whose activity is increased in cancer because of an increase in the expression of cyclooxygenase 2) and generates oxo-fatty acid products that can profoundly influence cell function by abrogating pro-inflammatory cytokine expression. Converts resolvins E1, D1 and D2 to their oxo products, which represents a mode of resolvin inactivation. Resolvin E1 plays important roles during the resolution phase of acute inflammation, while resolvins D1 and D2 have a unique role in obesity-induced adipose inflammation.</text>
</comment>
<reference evidence="23" key="1">
    <citation type="submission" date="2021-05" db="EMBL/GenBank/DDBJ databases">
        <authorList>
            <person name="Alioto T."/>
            <person name="Alioto T."/>
            <person name="Gomez Garrido J."/>
        </authorList>
    </citation>
    <scope>NUCLEOTIDE SEQUENCE</scope>
</reference>
<dbReference type="GO" id="GO:0016404">
    <property type="term" value="F:15-hydroxyprostaglandin dehydrogenase (NAD+) activity"/>
    <property type="evidence" value="ECO:0007669"/>
    <property type="project" value="UniProtKB-EC"/>
</dbReference>
<dbReference type="EC" id="1.1.1.141" evidence="3"/>
<dbReference type="EC" id="1.1.1.232" evidence="4"/>
<evidence type="ECO:0000256" key="11">
    <source>
        <dbReference type="ARBA" id="ARBA00048008"/>
    </source>
</evidence>
<dbReference type="SUPFAM" id="SSF51735">
    <property type="entry name" value="NAD(P)-binding Rossmann-fold domains"/>
    <property type="match status" value="1"/>
</dbReference>
<dbReference type="InterPro" id="IPR020904">
    <property type="entry name" value="Sc_DH/Rdtase_CS"/>
</dbReference>
<dbReference type="PANTHER" id="PTHR44229">
    <property type="entry name" value="15-HYDROXYPROSTAGLANDIN DEHYDROGENASE [NAD(+)]"/>
    <property type="match status" value="1"/>
</dbReference>
<evidence type="ECO:0000256" key="6">
    <source>
        <dbReference type="ARBA" id="ARBA00041812"/>
    </source>
</evidence>
<dbReference type="InterPro" id="IPR036291">
    <property type="entry name" value="NAD(P)-bd_dom_sf"/>
</dbReference>
<evidence type="ECO:0000256" key="22">
    <source>
        <dbReference type="RuleBase" id="RU000363"/>
    </source>
</evidence>
<evidence type="ECO:0000313" key="23">
    <source>
        <dbReference type="EMBL" id="CAG6616459.1"/>
    </source>
</evidence>
<evidence type="ECO:0000256" key="9">
    <source>
        <dbReference type="ARBA" id="ARBA00047325"/>
    </source>
</evidence>
<dbReference type="GO" id="GO:0047034">
    <property type="term" value="F:15-hydroxyicosatetraenoate dehydrogenase activity"/>
    <property type="evidence" value="ECO:0007669"/>
    <property type="project" value="UniProtKB-EC"/>
</dbReference>
<dbReference type="PRINTS" id="PR00081">
    <property type="entry name" value="GDHRDH"/>
</dbReference>
<comment type="catalytic activity">
    <reaction evidence="10">
        <text>resolvin D1 + NAD(+) = 8-oxoresolvin D1 + NADH + H(+)</text>
        <dbReference type="Rhea" id="RHEA:50124"/>
        <dbReference type="ChEBI" id="CHEBI:15378"/>
        <dbReference type="ChEBI" id="CHEBI:57540"/>
        <dbReference type="ChEBI" id="CHEBI:57945"/>
        <dbReference type="ChEBI" id="CHEBI:132079"/>
        <dbReference type="ChEBI" id="CHEBI:132080"/>
    </reaction>
    <physiologicalReaction direction="left-to-right" evidence="10">
        <dbReference type="Rhea" id="RHEA:50125"/>
    </physiologicalReaction>
</comment>
<comment type="catalytic activity">
    <reaction evidence="20">
        <text>(15S)-hydroxy-(5Z,8Z,11Z,13E)-eicosatetraenoate + NAD(+) = 15-oxo-(5Z,8Z,11Z,13E)-eicosatetraenoate + NADH + H(+)</text>
        <dbReference type="Rhea" id="RHEA:23260"/>
        <dbReference type="ChEBI" id="CHEBI:15378"/>
        <dbReference type="ChEBI" id="CHEBI:57409"/>
        <dbReference type="ChEBI" id="CHEBI:57410"/>
        <dbReference type="ChEBI" id="CHEBI:57540"/>
        <dbReference type="ChEBI" id="CHEBI:57945"/>
        <dbReference type="EC" id="1.1.1.232"/>
    </reaction>
    <physiologicalReaction direction="left-to-right" evidence="20">
        <dbReference type="Rhea" id="RHEA:23261"/>
    </physiologicalReaction>
</comment>
<comment type="similarity">
    <text evidence="1 22">Belongs to the short-chain dehydrogenases/reductases (SDR) family.</text>
</comment>
<evidence type="ECO:0000256" key="12">
    <source>
        <dbReference type="ARBA" id="ARBA00048140"/>
    </source>
</evidence>
<dbReference type="InterPro" id="IPR002347">
    <property type="entry name" value="SDR_fam"/>
</dbReference>
<dbReference type="EMBL" id="HBUF01035821">
    <property type="protein sequence ID" value="CAG6616458.1"/>
    <property type="molecule type" value="Transcribed_RNA"/>
</dbReference>
<dbReference type="PROSITE" id="PS00061">
    <property type="entry name" value="ADH_SHORT"/>
    <property type="match status" value="1"/>
</dbReference>
<evidence type="ECO:0000256" key="8">
    <source>
        <dbReference type="ARBA" id="ARBA00045705"/>
    </source>
</evidence>
<accession>A0A8D8LU89</accession>
<evidence type="ECO:0000256" key="16">
    <source>
        <dbReference type="ARBA" id="ARBA00048535"/>
    </source>
</evidence>
<evidence type="ECO:0000256" key="14">
    <source>
        <dbReference type="ARBA" id="ARBA00048170"/>
    </source>
</evidence>
<comment type="catalytic activity">
    <reaction evidence="16">
        <text>lipoxin A4 + NAD(+) = 15-oxo-(5S,6R)-dihydroxy-(7E,9E,11Z,13E)-eicosatetraenoate + NADH + H(+)</text>
        <dbReference type="Rhea" id="RHEA:41572"/>
        <dbReference type="ChEBI" id="CHEBI:15378"/>
        <dbReference type="ChEBI" id="CHEBI:57540"/>
        <dbReference type="ChEBI" id="CHEBI:57945"/>
        <dbReference type="ChEBI" id="CHEBI:67026"/>
        <dbReference type="ChEBI" id="CHEBI:78311"/>
    </reaction>
    <physiologicalReaction direction="left-to-right" evidence="16">
        <dbReference type="Rhea" id="RHEA:41573"/>
    </physiologicalReaction>
</comment>
<dbReference type="GO" id="GO:0005737">
    <property type="term" value="C:cytoplasm"/>
    <property type="evidence" value="ECO:0007669"/>
    <property type="project" value="TreeGrafter"/>
</dbReference>
<comment type="catalytic activity">
    <reaction evidence="19">
        <text>resolvin D2 + NAD(+) = 16-oxoresolvin D2 + NADH + H(+)</text>
        <dbReference type="Rhea" id="RHEA:53588"/>
        <dbReference type="ChEBI" id="CHEBI:15378"/>
        <dbReference type="ChEBI" id="CHEBI:57540"/>
        <dbReference type="ChEBI" id="CHEBI:57945"/>
        <dbReference type="ChEBI" id="CHEBI:133367"/>
        <dbReference type="ChEBI" id="CHEBI:137498"/>
    </reaction>
    <physiologicalReaction direction="left-to-right" evidence="19">
        <dbReference type="Rhea" id="RHEA:53589"/>
    </physiologicalReaction>
</comment>
<evidence type="ECO:0000256" key="5">
    <source>
        <dbReference type="ARBA" id="ARBA00040276"/>
    </source>
</evidence>
<dbReference type="PANTHER" id="PTHR44229:SF4">
    <property type="entry name" value="15-HYDROXYPROSTAGLANDIN DEHYDROGENASE [NAD(+)]"/>
    <property type="match status" value="1"/>
</dbReference>
<evidence type="ECO:0000256" key="17">
    <source>
        <dbReference type="ARBA" id="ARBA00048611"/>
    </source>
</evidence>
<dbReference type="Pfam" id="PF00106">
    <property type="entry name" value="adh_short"/>
    <property type="match status" value="1"/>
</dbReference>
<dbReference type="AlphaFoldDB" id="A0A8D8LU89"/>
<sequence length="263" mass="28466">MVMDLKGKVALVTGGAAGIGKAYCEELLKFGAKVSICDIDDSAGEDLAELWRNKYGPNRAIFCPCDVTDYPQFEESFQMTLQKLGGLDIVINNAGIFNDRFWELEVDVNLNGIIRGTLLAQSFMGVDRRGGTGRGGTIVMTASTMGIVPNPAVPIYTATKHAIVGFARAMGDQFHQSQSGIRVIALCPGPTQTTTTVENMRSALLSDKYDALFKRDLASMNFQSAASVGQALIHVLQKGASGSVWAVENNQIPREVKFPVNYY</sequence>
<dbReference type="EMBL" id="HBUF01035823">
    <property type="protein sequence ID" value="CAG6616460.1"/>
    <property type="molecule type" value="Transcribed_RNA"/>
</dbReference>
<comment type="catalytic activity">
    <reaction evidence="13">
        <text>(11R)-hydroxy-(5Z,8Z,12E,14Z)-eicosatetraenoate + NAD(+) = 11-oxo-(5Z,8Z,12E,14Z)-eicosatetraenoate + NADH + H(+)</text>
        <dbReference type="Rhea" id="RHEA:48640"/>
        <dbReference type="ChEBI" id="CHEBI:15378"/>
        <dbReference type="ChEBI" id="CHEBI:57540"/>
        <dbReference type="ChEBI" id="CHEBI:57945"/>
        <dbReference type="ChEBI" id="CHEBI:78836"/>
        <dbReference type="ChEBI" id="CHEBI:90697"/>
    </reaction>
    <physiologicalReaction direction="left-to-right" evidence="13">
        <dbReference type="Rhea" id="RHEA:48641"/>
    </physiologicalReaction>
</comment>
<name>A0A8D8LU89_9HEMI</name>
<dbReference type="PRINTS" id="PR00080">
    <property type="entry name" value="SDRFAMILY"/>
</dbReference>
<comment type="catalytic activity">
    <reaction evidence="11">
        <text>14-hydroxy-(4Z,7Z,10Z,12E,16Z,19Z)-docosahexaenoate + NAD(+) = 14-oxo-(4Z,7Z,10Z,12E,16Z,19Z)-docosahexaenoate + NADH + H(+)</text>
        <dbReference type="Rhea" id="RHEA:48952"/>
        <dbReference type="ChEBI" id="CHEBI:15378"/>
        <dbReference type="ChEBI" id="CHEBI:57540"/>
        <dbReference type="ChEBI" id="CHEBI:57945"/>
        <dbReference type="ChEBI" id="CHEBI:90866"/>
        <dbReference type="ChEBI" id="CHEBI:90867"/>
    </reaction>
    <physiologicalReaction direction="left-to-right" evidence="11">
        <dbReference type="Rhea" id="RHEA:48953"/>
    </physiologicalReaction>
</comment>
<keyword evidence="2" id="KW-0560">Oxidoreductase</keyword>
<protein>
    <recommendedName>
        <fullName evidence="5">15-hydroxyprostaglandin dehydrogenase [NAD(+)]</fullName>
        <ecNumber evidence="3">1.1.1.141</ecNumber>
        <ecNumber evidence="4">1.1.1.232</ecNumber>
    </recommendedName>
    <alternativeName>
        <fullName evidence="7">Eicosanoid/docosanoid dehydrogenase [NAD(+)]</fullName>
    </alternativeName>
    <alternativeName>
        <fullName evidence="6">Prostaglandin dehydrogenase 1</fullName>
    </alternativeName>
</protein>
<comment type="catalytic activity">
    <reaction evidence="21">
        <text>resolvin E1 + NAD(+) = 18-oxo-resolvin E1 + NADH + H(+)</text>
        <dbReference type="Rhea" id="RHEA:49244"/>
        <dbReference type="ChEBI" id="CHEBI:15378"/>
        <dbReference type="ChEBI" id="CHEBI:57540"/>
        <dbReference type="ChEBI" id="CHEBI:57945"/>
        <dbReference type="ChEBI" id="CHEBI:91000"/>
        <dbReference type="ChEBI" id="CHEBI:91001"/>
    </reaction>
    <physiologicalReaction direction="left-to-right" evidence="21">
        <dbReference type="Rhea" id="RHEA:49245"/>
    </physiologicalReaction>
</comment>
<evidence type="ECO:0000256" key="10">
    <source>
        <dbReference type="ARBA" id="ARBA00047672"/>
    </source>
</evidence>
<comment type="catalytic activity">
    <reaction evidence="17">
        <text>prostaglandin A1 + NAD(+) = 15-oxo-prostaglandin A1 + NADH + H(+)</text>
        <dbReference type="Rhea" id="RHEA:41263"/>
        <dbReference type="ChEBI" id="CHEBI:15378"/>
        <dbReference type="ChEBI" id="CHEBI:57398"/>
        <dbReference type="ChEBI" id="CHEBI:57540"/>
        <dbReference type="ChEBI" id="CHEBI:57945"/>
        <dbReference type="ChEBI" id="CHEBI:85072"/>
    </reaction>
    <physiologicalReaction direction="left-to-right" evidence="17">
        <dbReference type="Rhea" id="RHEA:41264"/>
    </physiologicalReaction>
</comment>
<organism evidence="23">
    <name type="scientific">Cacopsylla melanoneura</name>
    <dbReference type="NCBI Taxonomy" id="428564"/>
    <lineage>
        <taxon>Eukaryota</taxon>
        <taxon>Metazoa</taxon>
        <taxon>Ecdysozoa</taxon>
        <taxon>Arthropoda</taxon>
        <taxon>Hexapoda</taxon>
        <taxon>Insecta</taxon>
        <taxon>Pterygota</taxon>
        <taxon>Neoptera</taxon>
        <taxon>Paraneoptera</taxon>
        <taxon>Hemiptera</taxon>
        <taxon>Sternorrhyncha</taxon>
        <taxon>Psylloidea</taxon>
        <taxon>Psyllidae</taxon>
        <taxon>Psyllinae</taxon>
        <taxon>Cacopsylla</taxon>
    </lineage>
</organism>
<comment type="catalytic activity">
    <reaction evidence="15">
        <text>resolvin D2 + NAD(+) = 7-oxoresolvin D2 + NADH + H(+)</text>
        <dbReference type="Rhea" id="RHEA:53584"/>
        <dbReference type="ChEBI" id="CHEBI:15378"/>
        <dbReference type="ChEBI" id="CHEBI:57540"/>
        <dbReference type="ChEBI" id="CHEBI:57945"/>
        <dbReference type="ChEBI" id="CHEBI:133367"/>
        <dbReference type="ChEBI" id="CHEBI:137497"/>
    </reaction>
    <physiologicalReaction direction="left-to-right" evidence="15">
        <dbReference type="Rhea" id="RHEA:53585"/>
    </physiologicalReaction>
</comment>
<evidence type="ECO:0000256" key="2">
    <source>
        <dbReference type="ARBA" id="ARBA00023002"/>
    </source>
</evidence>
<evidence type="ECO:0000256" key="19">
    <source>
        <dbReference type="ARBA" id="ARBA00048921"/>
    </source>
</evidence>
<evidence type="ECO:0000256" key="18">
    <source>
        <dbReference type="ARBA" id="ARBA00048739"/>
    </source>
</evidence>
<evidence type="ECO:0000256" key="4">
    <source>
        <dbReference type="ARBA" id="ARBA00039060"/>
    </source>
</evidence>
<comment type="catalytic activity">
    <reaction evidence="9">
        <text>prostaglandin E1 + NAD(+) = 15-oxoprostaglandin E1 + NADH + H(+)</text>
        <dbReference type="Rhea" id="RHEA:16477"/>
        <dbReference type="ChEBI" id="CHEBI:15378"/>
        <dbReference type="ChEBI" id="CHEBI:57397"/>
        <dbReference type="ChEBI" id="CHEBI:57401"/>
        <dbReference type="ChEBI" id="CHEBI:57540"/>
        <dbReference type="ChEBI" id="CHEBI:57945"/>
    </reaction>
    <physiologicalReaction direction="left-to-right" evidence="9">
        <dbReference type="Rhea" id="RHEA:16478"/>
    </physiologicalReaction>
</comment>
<dbReference type="EMBL" id="HBUF01035822">
    <property type="protein sequence ID" value="CAG6616459.1"/>
    <property type="molecule type" value="Transcribed_RNA"/>
</dbReference>
<evidence type="ECO:0000256" key="21">
    <source>
        <dbReference type="ARBA" id="ARBA00049188"/>
    </source>
</evidence>